<evidence type="ECO:0000256" key="8">
    <source>
        <dbReference type="ARBA" id="ARBA00022692"/>
    </source>
</evidence>
<evidence type="ECO:0000256" key="9">
    <source>
        <dbReference type="ARBA" id="ARBA00022798"/>
    </source>
</evidence>
<evidence type="ECO:0000313" key="16">
    <source>
        <dbReference type="EMBL" id="KAL1528836.1"/>
    </source>
</evidence>
<dbReference type="InterPro" id="IPR007130">
    <property type="entry name" value="DAGAT"/>
</dbReference>
<evidence type="ECO:0000256" key="6">
    <source>
        <dbReference type="ARBA" id="ARBA00022516"/>
    </source>
</evidence>
<comment type="pathway">
    <text evidence="3">Lipid metabolism.</text>
</comment>
<evidence type="ECO:0000256" key="14">
    <source>
        <dbReference type="ARBA" id="ARBA00023315"/>
    </source>
</evidence>
<comment type="similarity">
    <text evidence="4">Belongs to the diacylglycerol acyltransferase family.</text>
</comment>
<evidence type="ECO:0000256" key="15">
    <source>
        <dbReference type="SAM" id="SignalP"/>
    </source>
</evidence>
<keyword evidence="17" id="KW-1185">Reference proteome</keyword>
<feature type="signal peptide" evidence="15">
    <location>
        <begin position="1"/>
        <end position="22"/>
    </location>
</feature>
<evidence type="ECO:0000256" key="11">
    <source>
        <dbReference type="ARBA" id="ARBA00022989"/>
    </source>
</evidence>
<keyword evidence="9" id="KW-0319">Glycerol metabolism</keyword>
<keyword evidence="10" id="KW-0256">Endoplasmic reticulum</keyword>
<keyword evidence="6" id="KW-0444">Lipid biosynthesis</keyword>
<comment type="pathway">
    <text evidence="2">Glycerolipid metabolism; triacylglycerol biosynthesis.</text>
</comment>
<evidence type="ECO:0000256" key="1">
    <source>
        <dbReference type="ARBA" id="ARBA00004477"/>
    </source>
</evidence>
<evidence type="ECO:0000256" key="5">
    <source>
        <dbReference type="ARBA" id="ARBA00013244"/>
    </source>
</evidence>
<dbReference type="GO" id="GO:0004144">
    <property type="term" value="F:diacylglycerol O-acyltransferase activity"/>
    <property type="evidence" value="ECO:0007669"/>
    <property type="project" value="UniProtKB-EC"/>
</dbReference>
<evidence type="ECO:0000256" key="7">
    <source>
        <dbReference type="ARBA" id="ARBA00022679"/>
    </source>
</evidence>
<name>A0AB34K756_PRYPA</name>
<sequence length="292" mass="33028">MAWWLLLTALLCAYLPFYLTGAQYTGKWCIPSFTSYRVWRWVWHRFWGLPLSECRWNVDDFSDKSKRYIFGSHPHGVMSLHHIGPMLCPSVCEPGKSFSDLSPISIRRDLAASILFRIPFLRELALLAGAVDADRKVASRLLSEGYSLGIMVGGEQEQILARQGCQLAFVQQRKGHVKLALRFGVSLVPCYCFGETDLYYQSAFAMGLRRWVVKMFGIAITLPIGRNALLPFLPKPVKLFHCVGKPIPVPQVAEPTEAQVTHYHELYIAGLRAVFEENKDACGYPNAELMIV</sequence>
<comment type="caution">
    <text evidence="16">The sequence shown here is derived from an EMBL/GenBank/DDBJ whole genome shotgun (WGS) entry which is preliminary data.</text>
</comment>
<evidence type="ECO:0000313" key="17">
    <source>
        <dbReference type="Proteomes" id="UP001515480"/>
    </source>
</evidence>
<comment type="subcellular location">
    <subcellularLocation>
        <location evidence="1">Endoplasmic reticulum membrane</location>
        <topology evidence="1">Multi-pass membrane protein</topology>
    </subcellularLocation>
</comment>
<dbReference type="SUPFAM" id="SSF69593">
    <property type="entry name" value="Glycerol-3-phosphate (1)-acyltransferase"/>
    <property type="match status" value="1"/>
</dbReference>
<reference evidence="16 17" key="1">
    <citation type="journal article" date="2024" name="Science">
        <title>Giant polyketide synthase enzymes in the biosynthesis of giant marine polyether toxins.</title>
        <authorList>
            <person name="Fallon T.R."/>
            <person name="Shende V.V."/>
            <person name="Wierzbicki I.H."/>
            <person name="Pendleton A.L."/>
            <person name="Watervoot N.F."/>
            <person name="Auber R.P."/>
            <person name="Gonzalez D.J."/>
            <person name="Wisecaver J.H."/>
            <person name="Moore B.S."/>
        </authorList>
    </citation>
    <scope>NUCLEOTIDE SEQUENCE [LARGE SCALE GENOMIC DNA]</scope>
    <source>
        <strain evidence="16 17">12B1</strain>
    </source>
</reference>
<dbReference type="EC" id="2.3.1.20" evidence="5"/>
<evidence type="ECO:0000256" key="3">
    <source>
        <dbReference type="ARBA" id="ARBA00005189"/>
    </source>
</evidence>
<proteinExistence type="inferred from homology"/>
<dbReference type="AlphaFoldDB" id="A0AB34K756"/>
<keyword evidence="7" id="KW-0808">Transferase</keyword>
<dbReference type="CDD" id="cd07987">
    <property type="entry name" value="LPLAT_MGAT-like"/>
    <property type="match status" value="1"/>
</dbReference>
<evidence type="ECO:0000256" key="4">
    <source>
        <dbReference type="ARBA" id="ARBA00005420"/>
    </source>
</evidence>
<keyword evidence="12" id="KW-0443">Lipid metabolism</keyword>
<accession>A0AB34K756</accession>
<feature type="chain" id="PRO_5044201973" description="diacylglycerol O-acyltransferase" evidence="15">
    <location>
        <begin position="23"/>
        <end position="292"/>
    </location>
</feature>
<gene>
    <name evidence="16" type="ORF">AB1Y20_010159</name>
</gene>
<keyword evidence="8" id="KW-0812">Transmembrane</keyword>
<dbReference type="PANTHER" id="PTHR12317">
    <property type="entry name" value="DIACYLGLYCEROL O-ACYLTRANSFERASE"/>
    <property type="match status" value="1"/>
</dbReference>
<evidence type="ECO:0000256" key="12">
    <source>
        <dbReference type="ARBA" id="ARBA00023098"/>
    </source>
</evidence>
<dbReference type="Proteomes" id="UP001515480">
    <property type="component" value="Unassembled WGS sequence"/>
</dbReference>
<keyword evidence="15" id="KW-0732">Signal</keyword>
<keyword evidence="14" id="KW-0012">Acyltransferase</keyword>
<dbReference type="GO" id="GO:0005789">
    <property type="term" value="C:endoplasmic reticulum membrane"/>
    <property type="evidence" value="ECO:0007669"/>
    <property type="project" value="UniProtKB-SubCell"/>
</dbReference>
<dbReference type="PANTHER" id="PTHR12317:SF0">
    <property type="entry name" value="ACYLTRANSFERASE"/>
    <property type="match status" value="1"/>
</dbReference>
<evidence type="ECO:0000256" key="10">
    <source>
        <dbReference type="ARBA" id="ARBA00022824"/>
    </source>
</evidence>
<organism evidence="16 17">
    <name type="scientific">Prymnesium parvum</name>
    <name type="common">Toxic golden alga</name>
    <dbReference type="NCBI Taxonomy" id="97485"/>
    <lineage>
        <taxon>Eukaryota</taxon>
        <taxon>Haptista</taxon>
        <taxon>Haptophyta</taxon>
        <taxon>Prymnesiophyceae</taxon>
        <taxon>Prymnesiales</taxon>
        <taxon>Prymnesiaceae</taxon>
        <taxon>Prymnesium</taxon>
    </lineage>
</organism>
<dbReference type="EMBL" id="JBGBPQ010000002">
    <property type="protein sequence ID" value="KAL1528836.1"/>
    <property type="molecule type" value="Genomic_DNA"/>
</dbReference>
<dbReference type="GO" id="GO:0019432">
    <property type="term" value="P:triglyceride biosynthetic process"/>
    <property type="evidence" value="ECO:0007669"/>
    <property type="project" value="TreeGrafter"/>
</dbReference>
<evidence type="ECO:0000256" key="2">
    <source>
        <dbReference type="ARBA" id="ARBA00004771"/>
    </source>
</evidence>
<keyword evidence="13" id="KW-0472">Membrane</keyword>
<keyword evidence="11" id="KW-1133">Transmembrane helix</keyword>
<protein>
    <recommendedName>
        <fullName evidence="5">diacylglycerol O-acyltransferase</fullName>
        <ecNumber evidence="5">2.3.1.20</ecNumber>
    </recommendedName>
</protein>
<evidence type="ECO:0000256" key="13">
    <source>
        <dbReference type="ARBA" id="ARBA00023136"/>
    </source>
</evidence>
<dbReference type="GO" id="GO:0006071">
    <property type="term" value="P:glycerol metabolic process"/>
    <property type="evidence" value="ECO:0007669"/>
    <property type="project" value="UniProtKB-KW"/>
</dbReference>
<dbReference type="Pfam" id="PF03982">
    <property type="entry name" value="DAGAT"/>
    <property type="match status" value="1"/>
</dbReference>